<evidence type="ECO:0000256" key="7">
    <source>
        <dbReference type="ARBA" id="ARBA00023128"/>
    </source>
</evidence>
<dbReference type="PANTHER" id="PTHR12388">
    <property type="entry name" value="MITOCHONDRIA ASSOCIATED GRANULOCYTE MACROPHAGE CSF SIGNALING MOLECULE"/>
    <property type="match status" value="1"/>
</dbReference>
<evidence type="ECO:0000256" key="2">
    <source>
        <dbReference type="ARBA" id="ARBA00008817"/>
    </source>
</evidence>
<evidence type="ECO:0000256" key="6">
    <source>
        <dbReference type="ARBA" id="ARBA00023010"/>
    </source>
</evidence>
<comment type="subcellular location">
    <subcellularLocation>
        <location evidence="1">Mitochondrion inner membrane</location>
        <topology evidence="1">Peripheral membrane protein</topology>
        <orientation evidence="1">Matrix side</orientation>
    </subcellularLocation>
</comment>
<protein>
    <recommendedName>
        <fullName evidence="12">Mitochondrial import inner membrane translocase subunit Tim16</fullName>
    </recommendedName>
</protein>
<dbReference type="HOGENOM" id="CLU_101461_3_0_1"/>
<keyword evidence="7" id="KW-0496">Mitochondrion</keyword>
<keyword evidence="11" id="KW-1185">Reference proteome</keyword>
<keyword evidence="8" id="KW-0472">Membrane</keyword>
<dbReference type="STRING" id="36166.T1H650"/>
<evidence type="ECO:0000256" key="8">
    <source>
        <dbReference type="ARBA" id="ARBA00023136"/>
    </source>
</evidence>
<evidence type="ECO:0008006" key="12">
    <source>
        <dbReference type="Google" id="ProtNLM"/>
    </source>
</evidence>
<sequence length="124" mass="13825">MAKYLAQLIVLGGQIVGKAFAKAIRQEIRMSQEAAKRAGGGRQGDKSAVSNSKTGLTLEEAKEILNVSKLDDPQQIQKNYEHLFQVNDKSKGGSFYLQSKVFRAKERIDDELKNIKIQESKAKE</sequence>
<evidence type="ECO:0000256" key="9">
    <source>
        <dbReference type="SAM" id="MobiDB-lite"/>
    </source>
</evidence>
<dbReference type="AlphaFoldDB" id="T1H650"/>
<organism evidence="10 11">
    <name type="scientific">Megaselia scalaris</name>
    <name type="common">Humpbacked fly</name>
    <name type="synonym">Phora scalaris</name>
    <dbReference type="NCBI Taxonomy" id="36166"/>
    <lineage>
        <taxon>Eukaryota</taxon>
        <taxon>Metazoa</taxon>
        <taxon>Ecdysozoa</taxon>
        <taxon>Arthropoda</taxon>
        <taxon>Hexapoda</taxon>
        <taxon>Insecta</taxon>
        <taxon>Pterygota</taxon>
        <taxon>Neoptera</taxon>
        <taxon>Endopterygota</taxon>
        <taxon>Diptera</taxon>
        <taxon>Brachycera</taxon>
        <taxon>Muscomorpha</taxon>
        <taxon>Platypezoidea</taxon>
        <taxon>Phoridae</taxon>
        <taxon>Megaseliini</taxon>
        <taxon>Megaselia</taxon>
    </lineage>
</organism>
<feature type="region of interest" description="Disordered" evidence="9">
    <location>
        <begin position="32"/>
        <end position="54"/>
    </location>
</feature>
<dbReference type="Pfam" id="PF03656">
    <property type="entry name" value="Pam16"/>
    <property type="match status" value="1"/>
</dbReference>
<proteinExistence type="inferred from homology"/>
<evidence type="ECO:0000313" key="11">
    <source>
        <dbReference type="Proteomes" id="UP000015102"/>
    </source>
</evidence>
<dbReference type="GO" id="GO:0030150">
    <property type="term" value="P:protein import into mitochondrial matrix"/>
    <property type="evidence" value="ECO:0007669"/>
    <property type="project" value="InterPro"/>
</dbReference>
<accession>T1H650</accession>
<evidence type="ECO:0000256" key="3">
    <source>
        <dbReference type="ARBA" id="ARBA00022448"/>
    </source>
</evidence>
<dbReference type="PANTHER" id="PTHR12388:SF0">
    <property type="entry name" value="MITOCHONDRIAL IMPORT INNER MEMBRANE TRANSLOCASE SUBUNIT TIM16"/>
    <property type="match status" value="1"/>
</dbReference>
<dbReference type="InterPro" id="IPR005341">
    <property type="entry name" value="Tim16"/>
</dbReference>
<keyword evidence="3" id="KW-0813">Transport</keyword>
<dbReference type="Proteomes" id="UP000015102">
    <property type="component" value="Unassembled WGS sequence"/>
</dbReference>
<dbReference type="InterPro" id="IPR036869">
    <property type="entry name" value="J_dom_sf"/>
</dbReference>
<keyword evidence="4" id="KW-0999">Mitochondrion inner membrane</keyword>
<evidence type="ECO:0000256" key="1">
    <source>
        <dbReference type="ARBA" id="ARBA00004443"/>
    </source>
</evidence>
<reference evidence="11" key="1">
    <citation type="submission" date="2013-02" db="EMBL/GenBank/DDBJ databases">
        <authorList>
            <person name="Hughes D."/>
        </authorList>
    </citation>
    <scope>NUCLEOTIDE SEQUENCE</scope>
    <source>
        <strain>Durham</strain>
        <strain evidence="11">NC isolate 2 -- Noor lab</strain>
    </source>
</reference>
<dbReference type="EnsemblMetazoa" id="MESCA012183-RA">
    <property type="protein sequence ID" value="MESCA012183-PA"/>
    <property type="gene ID" value="MESCA012183"/>
</dbReference>
<dbReference type="FunFam" id="1.10.287.110:FF:000006">
    <property type="entry name" value="Import inner membrane translocase subunit TIM16"/>
    <property type="match status" value="1"/>
</dbReference>
<comment type="similarity">
    <text evidence="2">Belongs to the TIM16/PAM16 family.</text>
</comment>
<evidence type="ECO:0000313" key="10">
    <source>
        <dbReference type="EnsemblMetazoa" id="MESCA012183-PA"/>
    </source>
</evidence>
<reference evidence="10" key="2">
    <citation type="submission" date="2015-06" db="UniProtKB">
        <authorList>
            <consortium name="EnsemblMetazoa"/>
        </authorList>
    </citation>
    <scope>IDENTIFICATION</scope>
</reference>
<dbReference type="OMA" id="AKYLIQI"/>
<name>T1H650_MEGSC</name>
<keyword evidence="5" id="KW-0653">Protein transport</keyword>
<dbReference type="GO" id="GO:0005744">
    <property type="term" value="C:TIM23 mitochondrial import inner membrane translocase complex"/>
    <property type="evidence" value="ECO:0007669"/>
    <property type="project" value="InterPro"/>
</dbReference>
<dbReference type="Gene3D" id="1.10.287.110">
    <property type="entry name" value="DnaJ domain"/>
    <property type="match status" value="1"/>
</dbReference>
<keyword evidence="6" id="KW-0811">Translocation</keyword>
<evidence type="ECO:0000256" key="5">
    <source>
        <dbReference type="ARBA" id="ARBA00022927"/>
    </source>
</evidence>
<evidence type="ECO:0000256" key="4">
    <source>
        <dbReference type="ARBA" id="ARBA00022792"/>
    </source>
</evidence>